<evidence type="ECO:0000313" key="4">
    <source>
        <dbReference type="Proteomes" id="UP000655830"/>
    </source>
</evidence>
<feature type="domain" description="HTH cro/C1-type" evidence="2">
    <location>
        <begin position="7"/>
        <end position="62"/>
    </location>
</feature>
<accession>A0A926IER2</accession>
<proteinExistence type="predicted"/>
<dbReference type="PANTHER" id="PTHR46558:SF11">
    <property type="entry name" value="HTH-TYPE TRANSCRIPTIONAL REGULATOR XRE"/>
    <property type="match status" value="1"/>
</dbReference>
<dbReference type="PROSITE" id="PS50943">
    <property type="entry name" value="HTH_CROC1"/>
    <property type="match status" value="1"/>
</dbReference>
<name>A0A926IER2_9FIRM</name>
<dbReference type="Gene3D" id="1.10.260.40">
    <property type="entry name" value="lambda repressor-like DNA-binding domains"/>
    <property type="match status" value="1"/>
</dbReference>
<organism evidence="3 4">
    <name type="scientific">Zhenhengia yiwuensis</name>
    <dbReference type="NCBI Taxonomy" id="2763666"/>
    <lineage>
        <taxon>Bacteria</taxon>
        <taxon>Bacillati</taxon>
        <taxon>Bacillota</taxon>
        <taxon>Clostridia</taxon>
        <taxon>Lachnospirales</taxon>
        <taxon>Lachnospiraceae</taxon>
        <taxon>Zhenhengia</taxon>
    </lineage>
</organism>
<gene>
    <name evidence="3" type="ORF">H8718_11655</name>
</gene>
<reference evidence="3" key="1">
    <citation type="submission" date="2020-08" db="EMBL/GenBank/DDBJ databases">
        <title>Genome public.</title>
        <authorList>
            <person name="Liu C."/>
            <person name="Sun Q."/>
        </authorList>
    </citation>
    <scope>NUCLEOTIDE SEQUENCE</scope>
    <source>
        <strain evidence="3">NSJ-12</strain>
    </source>
</reference>
<dbReference type="AlphaFoldDB" id="A0A926IER2"/>
<dbReference type="SMART" id="SM00530">
    <property type="entry name" value="HTH_XRE"/>
    <property type="match status" value="1"/>
</dbReference>
<comment type="caution">
    <text evidence="3">The sequence shown here is derived from an EMBL/GenBank/DDBJ whole genome shotgun (WGS) entry which is preliminary data.</text>
</comment>
<dbReference type="SUPFAM" id="SSF47413">
    <property type="entry name" value="lambda repressor-like DNA-binding domains"/>
    <property type="match status" value="1"/>
</dbReference>
<dbReference type="Pfam" id="PF01381">
    <property type="entry name" value="HTH_3"/>
    <property type="match status" value="1"/>
</dbReference>
<dbReference type="Proteomes" id="UP000655830">
    <property type="component" value="Unassembled WGS sequence"/>
</dbReference>
<dbReference type="GO" id="GO:0003677">
    <property type="term" value="F:DNA binding"/>
    <property type="evidence" value="ECO:0007669"/>
    <property type="project" value="UniProtKB-KW"/>
</dbReference>
<sequence>MAFGDRLKSLRLEKGISQRELGDLIGISDRVVGYYEANDRFPKDELILKKIADYFNVSMDDLLDRDNNVKKLPYEKFMDTVKVHFMGASPEDQAAIFNDITEIYFESKQINKEKFNPYKNKDNKNNL</sequence>
<dbReference type="EMBL" id="JACRSY010000017">
    <property type="protein sequence ID" value="MBC8580179.1"/>
    <property type="molecule type" value="Genomic_DNA"/>
</dbReference>
<dbReference type="InterPro" id="IPR010982">
    <property type="entry name" value="Lambda_DNA-bd_dom_sf"/>
</dbReference>
<dbReference type="PANTHER" id="PTHR46558">
    <property type="entry name" value="TRACRIPTIONAL REGULATORY PROTEIN-RELATED-RELATED"/>
    <property type="match status" value="1"/>
</dbReference>
<keyword evidence="1" id="KW-0238">DNA-binding</keyword>
<protein>
    <submittedName>
        <fullName evidence="3">Helix-turn-helix transcriptional regulator</fullName>
    </submittedName>
</protein>
<dbReference type="CDD" id="cd00093">
    <property type="entry name" value="HTH_XRE"/>
    <property type="match status" value="1"/>
</dbReference>
<evidence type="ECO:0000259" key="2">
    <source>
        <dbReference type="PROSITE" id="PS50943"/>
    </source>
</evidence>
<dbReference type="RefSeq" id="WP_249333047.1">
    <property type="nucleotide sequence ID" value="NZ_JACRSY010000017.1"/>
</dbReference>
<evidence type="ECO:0000313" key="3">
    <source>
        <dbReference type="EMBL" id="MBC8580179.1"/>
    </source>
</evidence>
<evidence type="ECO:0000256" key="1">
    <source>
        <dbReference type="ARBA" id="ARBA00023125"/>
    </source>
</evidence>
<keyword evidence="4" id="KW-1185">Reference proteome</keyword>
<dbReference type="InterPro" id="IPR001387">
    <property type="entry name" value="Cro/C1-type_HTH"/>
</dbReference>